<comment type="caution">
    <text evidence="2">The sequence shown here is derived from an EMBL/GenBank/DDBJ whole genome shotgun (WGS) entry which is preliminary data.</text>
</comment>
<accession>A0ABV8T7E6</accession>
<dbReference type="NCBIfam" id="TIGR02547">
    <property type="entry name" value="casA_cse1"/>
    <property type="match status" value="1"/>
</dbReference>
<protein>
    <submittedName>
        <fullName evidence="2">Type I-E CRISPR-associated protein Cse1/CasA</fullName>
    </submittedName>
</protein>
<feature type="region of interest" description="Disordered" evidence="1">
    <location>
        <begin position="406"/>
        <end position="426"/>
    </location>
</feature>
<name>A0ABV8T7E6_9ACTN</name>
<evidence type="ECO:0000313" key="3">
    <source>
        <dbReference type="Proteomes" id="UP001595824"/>
    </source>
</evidence>
<feature type="compositionally biased region" description="Pro residues" evidence="1">
    <location>
        <begin position="554"/>
        <end position="563"/>
    </location>
</feature>
<dbReference type="InterPro" id="IPR013381">
    <property type="entry name" value="CRISPR-assoc_prot_Cse1"/>
</dbReference>
<dbReference type="EMBL" id="JBHSDP010000004">
    <property type="protein sequence ID" value="MFC4326512.1"/>
    <property type="molecule type" value="Genomic_DNA"/>
</dbReference>
<evidence type="ECO:0000256" key="1">
    <source>
        <dbReference type="SAM" id="MobiDB-lite"/>
    </source>
</evidence>
<gene>
    <name evidence="2" type="primary">casA</name>
    <name evidence="2" type="synonym">cse1</name>
    <name evidence="2" type="ORF">ACFPC0_01430</name>
</gene>
<proteinExistence type="predicted"/>
<evidence type="ECO:0000313" key="2">
    <source>
        <dbReference type="EMBL" id="MFC4326512.1"/>
    </source>
</evidence>
<organism evidence="2 3">
    <name type="scientific">Streptomyces andamanensis</name>
    <dbReference type="NCBI Taxonomy" id="1565035"/>
    <lineage>
        <taxon>Bacteria</taxon>
        <taxon>Bacillati</taxon>
        <taxon>Actinomycetota</taxon>
        <taxon>Actinomycetes</taxon>
        <taxon>Kitasatosporales</taxon>
        <taxon>Streptomycetaceae</taxon>
        <taxon>Streptomyces</taxon>
    </lineage>
</organism>
<dbReference type="Pfam" id="PF09481">
    <property type="entry name" value="CRISPR_Cse1"/>
    <property type="match status" value="1"/>
</dbReference>
<dbReference type="Proteomes" id="UP001595824">
    <property type="component" value="Unassembled WGS sequence"/>
</dbReference>
<keyword evidence="3" id="KW-1185">Reference proteome</keyword>
<feature type="compositionally biased region" description="Pro residues" evidence="1">
    <location>
        <begin position="408"/>
        <end position="417"/>
    </location>
</feature>
<reference evidence="3" key="1">
    <citation type="journal article" date="2019" name="Int. J. Syst. Evol. Microbiol.">
        <title>The Global Catalogue of Microorganisms (GCM) 10K type strain sequencing project: providing services to taxonomists for standard genome sequencing and annotation.</title>
        <authorList>
            <consortium name="The Broad Institute Genomics Platform"/>
            <consortium name="The Broad Institute Genome Sequencing Center for Infectious Disease"/>
            <person name="Wu L."/>
            <person name="Ma J."/>
        </authorList>
    </citation>
    <scope>NUCLEOTIDE SEQUENCE [LARGE SCALE GENOMIC DNA]</scope>
    <source>
        <strain evidence="3">PCU 347</strain>
    </source>
</reference>
<dbReference type="RefSeq" id="WP_381736580.1">
    <property type="nucleotide sequence ID" value="NZ_JBHSDP010000004.1"/>
</dbReference>
<feature type="region of interest" description="Disordered" evidence="1">
    <location>
        <begin position="534"/>
        <end position="563"/>
    </location>
</feature>
<sequence>MSAPVTSLRGGHVTLSDPPDPRFDICTRPWIPVRADDRISVVSLRELLLRAHDFTALALPLPPAAAGLMRMLYALAARIAGLDTCDDAKAWNKKRYALLSRPVGFPAEAVDSYLDSHRSRLFLFDPQRPFLQDPRLAEESPSRSGVNKLVMARPSGNNPVFLGHFTDDAPVPLPPEEALHHLIAQLYYGPSGQCTPRTVDGKRYGNVMGGPLRRTISFHPQGRTLYESLLLGIPKPAHWPQAESGAGTDSCPWEREELLDPLAPPRPAAGPLSMLTERHQHAILLTPNEQGTAVTDATITWALREKRPDTGQEPYLIWDETKDGTVRPRDASAERALWRDLDALILLHRTEPPGRRPPVIDGLTGSLPAAVRRALHITAYGFDQDGQTRDRSYFSATTPPVLHKLLSPPAPPPPPDGVDPANGASGPVNDVTALANEVKDARVAAEKAASRLRYALHVAWRAYTSPFTVDRAGGGRTPEKGEGPWPGEALARYWPAAEQHFWEALHTDTFLHPQQEFGRLALDAYDEVTRTVAATPRGAKAREEARGLVRSLLKPPPAPTSSA</sequence>